<dbReference type="AlphaFoldDB" id="A0A0E9Q5R2"/>
<reference evidence="1" key="1">
    <citation type="submission" date="2014-11" db="EMBL/GenBank/DDBJ databases">
        <authorList>
            <person name="Amaro Gonzalez C."/>
        </authorList>
    </citation>
    <scope>NUCLEOTIDE SEQUENCE</scope>
</reference>
<sequence>MLINLSRVLCTNMNASDSTNGILRSHDYCLRSLFSSKLIL</sequence>
<accession>A0A0E9Q5R2</accession>
<name>A0A0E9Q5R2_ANGAN</name>
<proteinExistence type="predicted"/>
<protein>
    <submittedName>
        <fullName evidence="1">Uncharacterized protein</fullName>
    </submittedName>
</protein>
<evidence type="ECO:0000313" key="1">
    <source>
        <dbReference type="EMBL" id="JAH11438.1"/>
    </source>
</evidence>
<reference evidence="1" key="2">
    <citation type="journal article" date="2015" name="Fish Shellfish Immunol.">
        <title>Early steps in the European eel (Anguilla anguilla)-Vibrio vulnificus interaction in the gills: Role of the RtxA13 toxin.</title>
        <authorList>
            <person name="Callol A."/>
            <person name="Pajuelo D."/>
            <person name="Ebbesson L."/>
            <person name="Teles M."/>
            <person name="MacKenzie S."/>
            <person name="Amaro C."/>
        </authorList>
    </citation>
    <scope>NUCLEOTIDE SEQUENCE</scope>
</reference>
<organism evidence="1">
    <name type="scientific">Anguilla anguilla</name>
    <name type="common">European freshwater eel</name>
    <name type="synonym">Muraena anguilla</name>
    <dbReference type="NCBI Taxonomy" id="7936"/>
    <lineage>
        <taxon>Eukaryota</taxon>
        <taxon>Metazoa</taxon>
        <taxon>Chordata</taxon>
        <taxon>Craniata</taxon>
        <taxon>Vertebrata</taxon>
        <taxon>Euteleostomi</taxon>
        <taxon>Actinopterygii</taxon>
        <taxon>Neopterygii</taxon>
        <taxon>Teleostei</taxon>
        <taxon>Anguilliformes</taxon>
        <taxon>Anguillidae</taxon>
        <taxon>Anguilla</taxon>
    </lineage>
</organism>
<dbReference type="EMBL" id="GBXM01097139">
    <property type="protein sequence ID" value="JAH11438.1"/>
    <property type="molecule type" value="Transcribed_RNA"/>
</dbReference>